<gene>
    <name evidence="1" type="primary">SWT1_2</name>
    <name evidence="1" type="ORF">OS493_024750</name>
</gene>
<reference evidence="1" key="1">
    <citation type="submission" date="2023-01" db="EMBL/GenBank/DDBJ databases">
        <title>Genome assembly of the deep-sea coral Lophelia pertusa.</title>
        <authorList>
            <person name="Herrera S."/>
            <person name="Cordes E."/>
        </authorList>
    </citation>
    <scope>NUCLEOTIDE SEQUENCE</scope>
    <source>
        <strain evidence="1">USNM1676648</strain>
        <tissue evidence="1">Polyp</tissue>
    </source>
</reference>
<accession>A0A9X0CW02</accession>
<evidence type="ECO:0000313" key="2">
    <source>
        <dbReference type="Proteomes" id="UP001163046"/>
    </source>
</evidence>
<organism evidence="1 2">
    <name type="scientific">Desmophyllum pertusum</name>
    <dbReference type="NCBI Taxonomy" id="174260"/>
    <lineage>
        <taxon>Eukaryota</taxon>
        <taxon>Metazoa</taxon>
        <taxon>Cnidaria</taxon>
        <taxon>Anthozoa</taxon>
        <taxon>Hexacorallia</taxon>
        <taxon>Scleractinia</taxon>
        <taxon>Caryophylliina</taxon>
        <taxon>Caryophylliidae</taxon>
        <taxon>Desmophyllum</taxon>
    </lineage>
</organism>
<dbReference type="EMBL" id="MU826369">
    <property type="protein sequence ID" value="KAJ7378087.1"/>
    <property type="molecule type" value="Genomic_DNA"/>
</dbReference>
<evidence type="ECO:0000313" key="1">
    <source>
        <dbReference type="EMBL" id="KAJ7378087.1"/>
    </source>
</evidence>
<keyword evidence="2" id="KW-1185">Reference proteome</keyword>
<dbReference type="GO" id="GO:0005634">
    <property type="term" value="C:nucleus"/>
    <property type="evidence" value="ECO:0007669"/>
    <property type="project" value="TreeGrafter"/>
</dbReference>
<dbReference type="Proteomes" id="UP001163046">
    <property type="component" value="Unassembled WGS sequence"/>
</dbReference>
<dbReference type="AlphaFoldDB" id="A0A9X0CW02"/>
<dbReference type="PANTHER" id="PTHR16161:SF0">
    <property type="entry name" value="TRANSCRIPTIONAL PROTEIN SWT1"/>
    <property type="match status" value="1"/>
</dbReference>
<name>A0A9X0CW02_9CNID</name>
<proteinExistence type="predicted"/>
<protein>
    <submittedName>
        <fullName evidence="1">RNA endoribonuclease</fullName>
    </submittedName>
</protein>
<dbReference type="PANTHER" id="PTHR16161">
    <property type="entry name" value="TRANSCRIPTIONAL PROTEIN SWT1"/>
    <property type="match status" value="1"/>
</dbReference>
<sequence>MMELIGNRNEGSLRRSLGQDCVIKPPWTLADLLQLLNKHWIAVFGHVFKRSIKTTVEDLQKHFSGGGGSPGCLANALIILDQARTLFEVIAARSSYNGSITKSQLSVRLSLGIPSHGRLLMKLNKRTHQGSLKKVQKKSGSVHEINTAQADNNPHALVLSTFETIWNAVNQFSAQIFNGVGFPHPVPLGFLEDLAKPTRDEAIQFLSRLCSCLAFVVTAIQSVLQEPKGSEAGSIQLFETLLQAITQFFQQILSMNTHVTVSELFRFARDPNARMGLIQGCSQLDRALATLQQCSNWVVSSEQ</sequence>
<dbReference type="InterPro" id="IPR052626">
    <property type="entry name" value="SWT1_Regulator"/>
</dbReference>
<dbReference type="OrthoDB" id="548295at2759"/>
<comment type="caution">
    <text evidence="1">The sequence shown here is derived from an EMBL/GenBank/DDBJ whole genome shotgun (WGS) entry which is preliminary data.</text>
</comment>